<keyword evidence="3" id="KW-1185">Reference proteome</keyword>
<evidence type="ECO:0000256" key="1">
    <source>
        <dbReference type="SAM" id="MobiDB-lite"/>
    </source>
</evidence>
<feature type="region of interest" description="Disordered" evidence="1">
    <location>
        <begin position="1"/>
        <end position="50"/>
    </location>
</feature>
<dbReference type="EMBL" id="HF582854">
    <property type="protein sequence ID" value="CCQ37279.1"/>
    <property type="molecule type" value="Genomic_DNA"/>
</dbReference>
<dbReference type="Proteomes" id="UP000011867">
    <property type="component" value="Chromosome"/>
</dbReference>
<sequence>MSGVRRYTRADRNPGTVMTEDHPKDDLTRERDDGPTGDVATTTANTADERGRSDLLGHVRRVETIADRVDFETVRTELPDGWELKPDLVQFGSAPLAETVVFEGRRVGRRILLKPVDDAEPTGEIEVYERIDPRRSRRVLATVDSLSAALRAAVNRVHQLDRG</sequence>
<protein>
    <submittedName>
        <fullName evidence="2">Uncharacterized protein</fullName>
    </submittedName>
</protein>
<accession>M1Y429</accession>
<dbReference type="AlphaFoldDB" id="M1Y429"/>
<evidence type="ECO:0000313" key="3">
    <source>
        <dbReference type="Proteomes" id="UP000011867"/>
    </source>
</evidence>
<reference evidence="2 3" key="1">
    <citation type="journal article" date="2013" name="Genome Announc.">
        <title>Genome of the haloarchaeon Natronomonas moolapensis, a neutrophilic member of a previously haloalkaliphilic genus.</title>
        <authorList>
            <person name="Dyall-Smith M.L."/>
            <person name="Pfeiffer F."/>
            <person name="Oberwinkler T."/>
            <person name="Klee K."/>
            <person name="Rampp M."/>
            <person name="Palm P."/>
            <person name="Gross K."/>
            <person name="Schuster S.C."/>
            <person name="Oesterhelt D."/>
        </authorList>
    </citation>
    <scope>NUCLEOTIDE SEQUENCE [LARGE SCALE GENOMIC DNA]</scope>
    <source>
        <strain evidence="3">DSM 18674 / JCM 14361 / 8.8.11</strain>
    </source>
</reference>
<organism evidence="2 3">
    <name type="scientific">Natronomonas moolapensis (strain DSM 18674 / CECT 7526 / JCM 14361 / 8.8.11)</name>
    <dbReference type="NCBI Taxonomy" id="268739"/>
    <lineage>
        <taxon>Archaea</taxon>
        <taxon>Methanobacteriati</taxon>
        <taxon>Methanobacteriota</taxon>
        <taxon>Stenosarchaea group</taxon>
        <taxon>Halobacteria</taxon>
        <taxon>Halobacteriales</taxon>
        <taxon>Natronomonadaceae</taxon>
        <taxon>Natronomonas</taxon>
    </lineage>
</organism>
<dbReference type="eggNOG" id="arCOG13032">
    <property type="taxonomic scope" value="Archaea"/>
</dbReference>
<feature type="compositionally biased region" description="Basic and acidic residues" evidence="1">
    <location>
        <begin position="19"/>
        <end position="34"/>
    </location>
</feature>
<dbReference type="KEGG" id="nmo:Nmlp_3141"/>
<dbReference type="HOGENOM" id="CLU_1623504_0_0_2"/>
<proteinExistence type="predicted"/>
<gene>
    <name evidence="2" type="ordered locus">Nmlp_3141</name>
</gene>
<evidence type="ECO:0000313" key="2">
    <source>
        <dbReference type="EMBL" id="CCQ37279.1"/>
    </source>
</evidence>
<name>M1Y429_NATM8</name>